<reference evidence="2" key="1">
    <citation type="submission" date="2020-03" db="EMBL/GenBank/DDBJ databases">
        <title>A high-quality chromosome-level genome assembly of a woody plant with both climbing and erect habits, Rhamnella rubrinervis.</title>
        <authorList>
            <person name="Lu Z."/>
            <person name="Yang Y."/>
            <person name="Zhu X."/>
            <person name="Sun Y."/>
        </authorList>
    </citation>
    <scope>NUCLEOTIDE SEQUENCE</scope>
    <source>
        <strain evidence="2">BYM</strain>
        <tissue evidence="2">Leaf</tissue>
    </source>
</reference>
<feature type="compositionally biased region" description="Basic and acidic residues" evidence="1">
    <location>
        <begin position="1"/>
        <end position="15"/>
    </location>
</feature>
<accession>A0A8K0GYJ6</accession>
<sequence>MAKTEKQQGGERLLEDIWSSTGPLSVLPKDGSPTPPKGDAVTMNANVLVDTDRVLQSVPSPGNGHRYSP</sequence>
<dbReference type="EMBL" id="VOIH02000007">
    <property type="protein sequence ID" value="KAF3442391.1"/>
    <property type="molecule type" value="Genomic_DNA"/>
</dbReference>
<feature type="region of interest" description="Disordered" evidence="1">
    <location>
        <begin position="1"/>
        <end position="40"/>
    </location>
</feature>
<keyword evidence="3" id="KW-1185">Reference proteome</keyword>
<dbReference type="Proteomes" id="UP000796880">
    <property type="component" value="Unassembled WGS sequence"/>
</dbReference>
<evidence type="ECO:0000313" key="3">
    <source>
        <dbReference type="Proteomes" id="UP000796880"/>
    </source>
</evidence>
<protein>
    <submittedName>
        <fullName evidence="2">Uncharacterized protein</fullName>
    </submittedName>
</protein>
<organism evidence="2 3">
    <name type="scientific">Rhamnella rubrinervis</name>
    <dbReference type="NCBI Taxonomy" id="2594499"/>
    <lineage>
        <taxon>Eukaryota</taxon>
        <taxon>Viridiplantae</taxon>
        <taxon>Streptophyta</taxon>
        <taxon>Embryophyta</taxon>
        <taxon>Tracheophyta</taxon>
        <taxon>Spermatophyta</taxon>
        <taxon>Magnoliopsida</taxon>
        <taxon>eudicotyledons</taxon>
        <taxon>Gunneridae</taxon>
        <taxon>Pentapetalae</taxon>
        <taxon>rosids</taxon>
        <taxon>fabids</taxon>
        <taxon>Rosales</taxon>
        <taxon>Rhamnaceae</taxon>
        <taxon>rhamnoid group</taxon>
        <taxon>Rhamneae</taxon>
        <taxon>Rhamnella</taxon>
    </lineage>
</organism>
<evidence type="ECO:0000256" key="1">
    <source>
        <dbReference type="SAM" id="MobiDB-lite"/>
    </source>
</evidence>
<evidence type="ECO:0000313" key="2">
    <source>
        <dbReference type="EMBL" id="KAF3442391.1"/>
    </source>
</evidence>
<comment type="caution">
    <text evidence="2">The sequence shown here is derived from an EMBL/GenBank/DDBJ whole genome shotgun (WGS) entry which is preliminary data.</text>
</comment>
<proteinExistence type="predicted"/>
<name>A0A8K0GYJ6_9ROSA</name>
<dbReference type="AlphaFoldDB" id="A0A8K0GYJ6"/>
<gene>
    <name evidence="2" type="ORF">FNV43_RR16307</name>
</gene>